<keyword evidence="16" id="KW-1185">Reference proteome</keyword>
<dbReference type="InterPro" id="IPR036910">
    <property type="entry name" value="HMG_box_dom_sf"/>
</dbReference>
<feature type="non-terminal residue" evidence="15">
    <location>
        <position position="567"/>
    </location>
</feature>
<feature type="compositionally biased region" description="Acidic residues" evidence="13">
    <location>
        <begin position="335"/>
        <end position="357"/>
    </location>
</feature>
<feature type="region of interest" description="Disordered" evidence="13">
    <location>
        <begin position="319"/>
        <end position="412"/>
    </location>
</feature>
<dbReference type="SUPFAM" id="SSF47095">
    <property type="entry name" value="HMG-box"/>
    <property type="match status" value="1"/>
</dbReference>
<keyword evidence="8 12" id="KW-0804">Transcription</keyword>
<comment type="caution">
    <text evidence="15">The sequence shown here is derived from an EMBL/GenBank/DDBJ whole genome shotgun (WGS) entry which is preliminary data.</text>
</comment>
<dbReference type="GO" id="GO:0035101">
    <property type="term" value="C:FACT complex"/>
    <property type="evidence" value="ECO:0007669"/>
    <property type="project" value="TreeGrafter"/>
</dbReference>
<evidence type="ECO:0000256" key="7">
    <source>
        <dbReference type="ARBA" id="ARBA00023015"/>
    </source>
</evidence>
<feature type="compositionally biased region" description="Basic residues" evidence="13">
    <location>
        <begin position="378"/>
        <end position="392"/>
    </location>
</feature>
<feature type="compositionally biased region" description="Basic and acidic residues" evidence="13">
    <location>
        <begin position="393"/>
        <end position="405"/>
    </location>
</feature>
<evidence type="ECO:0000256" key="11">
    <source>
        <dbReference type="PROSITE-ProRule" id="PRU00267"/>
    </source>
</evidence>
<dbReference type="Gene3D" id="2.30.29.150">
    <property type="match status" value="1"/>
</dbReference>
<evidence type="ECO:0000256" key="6">
    <source>
        <dbReference type="ARBA" id="ARBA00022763"/>
    </source>
</evidence>
<dbReference type="CDD" id="cd13231">
    <property type="entry name" value="PH2_SSRP1-like"/>
    <property type="match status" value="1"/>
</dbReference>
<dbReference type="Pfam" id="PF00505">
    <property type="entry name" value="HMG_box"/>
    <property type="match status" value="1"/>
</dbReference>
<dbReference type="InterPro" id="IPR000969">
    <property type="entry name" value="SSRP1/POB3"/>
</dbReference>
<feature type="DNA-binding region" description="HMG box" evidence="11">
    <location>
        <begin position="406"/>
        <end position="474"/>
    </location>
</feature>
<dbReference type="SMART" id="SM01287">
    <property type="entry name" value="Rtt106"/>
    <property type="match status" value="1"/>
</dbReference>
<dbReference type="InterPro" id="IPR011993">
    <property type="entry name" value="PH-like_dom_sf"/>
</dbReference>
<dbReference type="FunFam" id="2.30.29.150:FF:000001">
    <property type="entry name" value="Fact complex subunit ssrp1"/>
    <property type="match status" value="1"/>
</dbReference>
<evidence type="ECO:0000256" key="2">
    <source>
        <dbReference type="ARBA" id="ARBA00010060"/>
    </source>
</evidence>
<accession>A0A850XD62</accession>
<evidence type="ECO:0000256" key="1">
    <source>
        <dbReference type="ARBA" id="ARBA00004604"/>
    </source>
</evidence>
<dbReference type="PROSITE" id="PS50118">
    <property type="entry name" value="HMG_BOX_2"/>
    <property type="match status" value="1"/>
</dbReference>
<evidence type="ECO:0000256" key="4">
    <source>
        <dbReference type="ARBA" id="ARBA00022454"/>
    </source>
</evidence>
<dbReference type="Proteomes" id="UP000653271">
    <property type="component" value="Unassembled WGS sequence"/>
</dbReference>
<evidence type="ECO:0000313" key="16">
    <source>
        <dbReference type="Proteomes" id="UP000653271"/>
    </source>
</evidence>
<evidence type="ECO:0000256" key="12">
    <source>
        <dbReference type="RuleBase" id="RU364013"/>
    </source>
</evidence>
<dbReference type="GO" id="GO:0006281">
    <property type="term" value="P:DNA repair"/>
    <property type="evidence" value="ECO:0007669"/>
    <property type="project" value="UniProtKB-KW"/>
</dbReference>
<sequence>PPSVTPFSPPSQAFAQNVLSKADVIQATGDAICIFRELQCLTPRGRYDIRIYPTFLHLHGKTFDYKIPYTTVLRLFLLPHKDQRQMFFVISLDPPIKQGQTRYHFLILLFSKDEDISLTLNMNEEEVEKRFEGRLTKNMSGSLYEMVSRVMKALVNRKITVPGNFQGHSGAQCITCSYKASSGLLYPLERGFIYVHKPPVHIRFDEISFVNFARGTTTTRSFDFEIETKQGTQYTFSSIERWGARGRAPGPPPRFLAPHTPLTALPPRREEYGKLFDFVNAKKLNIKNRGLKEGMKQSYDEYADSDEDQHDAYLERMKEEGKIREENANDSSDGSGEETDESFNPGEEDDDVAEEFDSNASASSSSGDGDSDRDEKKPAKKAKIVKERKPRKKQPESKKGKDPNAPKRPMSAYMLWLNANRDKIKSDHPGISITDLSKKAGELWKAMSKEKKEEWDRKAEDARRDYEKAMKEYSVGGRSDSSRTERSKKKKKKQEKQMKGKAEKKGASSKSSSSTKSPAKNSSETFKSKEFVSSDESSSGESKKEDSDEEGAASPARSSEDSASGSD</sequence>
<dbReference type="EMBL" id="WAAB01021540">
    <property type="protein sequence ID" value="NWH80458.1"/>
    <property type="molecule type" value="Genomic_DNA"/>
</dbReference>
<dbReference type="FunFam" id="1.10.30.10:FF:000072">
    <property type="entry name" value="FACT complex subunit SSRP1"/>
    <property type="match status" value="1"/>
</dbReference>
<evidence type="ECO:0000256" key="13">
    <source>
        <dbReference type="SAM" id="MobiDB-lite"/>
    </source>
</evidence>
<feature type="compositionally biased region" description="Basic and acidic residues" evidence="13">
    <location>
        <begin position="495"/>
        <end position="506"/>
    </location>
</feature>
<keyword evidence="7 12" id="KW-0805">Transcription regulation</keyword>
<dbReference type="GO" id="GO:0003677">
    <property type="term" value="F:DNA binding"/>
    <property type="evidence" value="ECO:0007669"/>
    <property type="project" value="UniProtKB-UniRule"/>
</dbReference>
<proteinExistence type="inferred from homology"/>
<dbReference type="FunFam" id="2.30.29.30:FF:000098">
    <property type="entry name" value="Fact complex subunit ssrp1"/>
    <property type="match status" value="1"/>
</dbReference>
<feature type="compositionally biased region" description="Low complexity" evidence="13">
    <location>
        <begin position="508"/>
        <end position="523"/>
    </location>
</feature>
<keyword evidence="11" id="KW-0238">DNA-binding</keyword>
<dbReference type="SUPFAM" id="SSF50729">
    <property type="entry name" value="PH domain-like"/>
    <property type="match status" value="1"/>
</dbReference>
<comment type="subcellular location">
    <subcellularLocation>
        <location evidence="1">Nucleus</location>
        <location evidence="1">Nucleolus</location>
    </subcellularLocation>
    <subcellularLocation>
        <location evidence="12">Nucleus</location>
    </subcellularLocation>
    <subcellularLocation>
        <location evidence="12">Chromosome</location>
    </subcellularLocation>
</comment>
<dbReference type="SMART" id="SM00398">
    <property type="entry name" value="HMG"/>
    <property type="match status" value="1"/>
</dbReference>
<evidence type="ECO:0000259" key="14">
    <source>
        <dbReference type="PROSITE" id="PS50118"/>
    </source>
</evidence>
<dbReference type="Pfam" id="PF21103">
    <property type="entry name" value="PH1_SSRP1-like"/>
    <property type="match status" value="1"/>
</dbReference>
<evidence type="ECO:0000256" key="9">
    <source>
        <dbReference type="ARBA" id="ARBA00023204"/>
    </source>
</evidence>
<keyword evidence="9 12" id="KW-0234">DNA repair</keyword>
<organism evidence="15 16">
    <name type="scientific">Piaya cayana</name>
    <name type="common">Common squirrel cuckoo</name>
    <dbReference type="NCBI Taxonomy" id="33601"/>
    <lineage>
        <taxon>Eukaryota</taxon>
        <taxon>Metazoa</taxon>
        <taxon>Chordata</taxon>
        <taxon>Craniata</taxon>
        <taxon>Vertebrata</taxon>
        <taxon>Euteleostomi</taxon>
        <taxon>Archelosauria</taxon>
        <taxon>Archosauria</taxon>
        <taxon>Dinosauria</taxon>
        <taxon>Saurischia</taxon>
        <taxon>Theropoda</taxon>
        <taxon>Coelurosauria</taxon>
        <taxon>Aves</taxon>
        <taxon>Neognathae</taxon>
        <taxon>Neoaves</taxon>
        <taxon>Otidimorphae</taxon>
        <taxon>Cuculiformes</taxon>
        <taxon>Coccyzidae</taxon>
        <taxon>Piaya</taxon>
    </lineage>
</organism>
<feature type="compositionally biased region" description="Low complexity" evidence="13">
    <location>
        <begin position="358"/>
        <end position="368"/>
    </location>
</feature>
<dbReference type="InterPro" id="IPR009071">
    <property type="entry name" value="HMG_box_dom"/>
</dbReference>
<reference evidence="15" key="1">
    <citation type="submission" date="2019-09" db="EMBL/GenBank/DDBJ databases">
        <title>Bird 10,000 Genomes (B10K) Project - Family phase.</title>
        <authorList>
            <person name="Zhang G."/>
        </authorList>
    </citation>
    <scope>NUCLEOTIDE SEQUENCE</scope>
    <source>
        <strain evidence="15">B10K-DU-008-47</strain>
        <tissue evidence="15">Mixed tissue sample</tissue>
    </source>
</reference>
<evidence type="ECO:0000313" key="15">
    <source>
        <dbReference type="EMBL" id="NWH80458.1"/>
    </source>
</evidence>
<dbReference type="Gene3D" id="2.30.29.30">
    <property type="entry name" value="Pleckstrin-homology domain (PH domain)/Phosphotyrosine-binding domain (PTB)"/>
    <property type="match status" value="1"/>
</dbReference>
<name>A0A850XD62_PIACA</name>
<dbReference type="GO" id="GO:1902275">
    <property type="term" value="P:regulation of chromatin organization"/>
    <property type="evidence" value="ECO:0007669"/>
    <property type="project" value="TreeGrafter"/>
</dbReference>
<dbReference type="PRINTS" id="PR00887">
    <property type="entry name" value="SSRCOGNITION"/>
</dbReference>
<gene>
    <name evidence="15" type="primary">Ssrp1</name>
    <name evidence="15" type="ORF">PIACAY_R06782</name>
</gene>
<dbReference type="InterPro" id="IPR048985">
    <property type="entry name" value="SSRP1_C"/>
</dbReference>
<dbReference type="CDD" id="cd13230">
    <property type="entry name" value="PH1_SSRP1-like"/>
    <property type="match status" value="1"/>
</dbReference>
<dbReference type="PANTHER" id="PTHR45849:SF1">
    <property type="entry name" value="FACT COMPLEX SUBUNIT SSRP1"/>
    <property type="match status" value="1"/>
</dbReference>
<dbReference type="GO" id="GO:0031491">
    <property type="term" value="F:nucleosome binding"/>
    <property type="evidence" value="ECO:0007669"/>
    <property type="project" value="TreeGrafter"/>
</dbReference>
<dbReference type="GO" id="GO:0006260">
    <property type="term" value="P:DNA replication"/>
    <property type="evidence" value="ECO:0007669"/>
    <property type="project" value="UniProtKB-KW"/>
</dbReference>
<feature type="domain" description="HMG box" evidence="14">
    <location>
        <begin position="406"/>
        <end position="474"/>
    </location>
</feature>
<keyword evidence="6 12" id="KW-0227">DNA damage</keyword>
<keyword evidence="5 12" id="KW-0235">DNA replication</keyword>
<dbReference type="GO" id="GO:0005730">
    <property type="term" value="C:nucleolus"/>
    <property type="evidence" value="ECO:0007669"/>
    <property type="project" value="UniProtKB-SubCell"/>
</dbReference>
<dbReference type="Gene3D" id="1.10.30.10">
    <property type="entry name" value="High mobility group box domain"/>
    <property type="match status" value="1"/>
</dbReference>
<evidence type="ECO:0000256" key="5">
    <source>
        <dbReference type="ARBA" id="ARBA00022705"/>
    </source>
</evidence>
<comment type="function">
    <text evidence="12">Component of the FACT complex, a general chromatin factor that acts to reorganize nucleosomes. The FACT complex is involved in multiple processes that require DNA as a template such as mRNA elongation, DNA replication and DNA repair. During transcription elongation the FACT complex acts as a histone chaperone that both destabilizes and restores nucleosomal structure. It facilitates the passage of RNA polymerase II and transcription by promoting the dissociation of one histone H2A-H2B dimer from the nucleosome, then subsequently promotes the reestablishment of the nucleosome following the passage of RNA polymerase II.</text>
</comment>
<dbReference type="GO" id="GO:0042393">
    <property type="term" value="F:histone binding"/>
    <property type="evidence" value="ECO:0007669"/>
    <property type="project" value="TreeGrafter"/>
</dbReference>
<evidence type="ECO:0000256" key="8">
    <source>
        <dbReference type="ARBA" id="ARBA00023163"/>
    </source>
</evidence>
<dbReference type="InterPro" id="IPR050454">
    <property type="entry name" value="RTT106/SSRP1_HistChap/FACT"/>
</dbReference>
<dbReference type="InterPro" id="IPR013719">
    <property type="entry name" value="RTT106/SPT16-like_middle_dom"/>
</dbReference>
<dbReference type="Pfam" id="PF08512">
    <property type="entry name" value="Rttp106-like_middle"/>
    <property type="match status" value="1"/>
</dbReference>
<dbReference type="OrthoDB" id="498543at2759"/>
<comment type="similarity">
    <text evidence="2 12">Belongs to the SSRP1 family.</text>
</comment>
<dbReference type="CDD" id="cd21994">
    <property type="entry name" value="HMG-box_SSRP1-like"/>
    <property type="match status" value="1"/>
</dbReference>
<keyword evidence="4 12" id="KW-0158">Chromosome</keyword>
<dbReference type="PANTHER" id="PTHR45849">
    <property type="entry name" value="FACT COMPLEX SUBUNIT SSRP1"/>
    <property type="match status" value="1"/>
</dbReference>
<dbReference type="Pfam" id="PF21092">
    <property type="entry name" value="SSRP1_C"/>
    <property type="match status" value="1"/>
</dbReference>
<evidence type="ECO:0000256" key="10">
    <source>
        <dbReference type="ARBA" id="ARBA00023242"/>
    </source>
</evidence>
<feature type="non-terminal residue" evidence="15">
    <location>
        <position position="1"/>
    </location>
</feature>
<protein>
    <recommendedName>
        <fullName evidence="3 12">FACT complex subunit SSRP1</fullName>
    </recommendedName>
</protein>
<keyword evidence="10 11" id="KW-0539">Nucleus</keyword>
<feature type="region of interest" description="Disordered" evidence="13">
    <location>
        <begin position="470"/>
        <end position="567"/>
    </location>
</feature>
<dbReference type="InterPro" id="IPR048993">
    <property type="entry name" value="SSRP1-like_PH1"/>
</dbReference>
<evidence type="ECO:0000256" key="3">
    <source>
        <dbReference type="ARBA" id="ARBA00016104"/>
    </source>
</evidence>
<dbReference type="AlphaFoldDB" id="A0A850XD62"/>